<dbReference type="Gene3D" id="3.55.50.30">
    <property type="match status" value="1"/>
</dbReference>
<feature type="transmembrane region" description="Helical" evidence="1">
    <location>
        <begin position="73"/>
        <end position="95"/>
    </location>
</feature>
<keyword evidence="5" id="KW-1185">Reference proteome</keyword>
<evidence type="ECO:0000313" key="4">
    <source>
        <dbReference type="EMBL" id="QGA27900.1"/>
    </source>
</evidence>
<dbReference type="InterPro" id="IPR006860">
    <property type="entry name" value="FecR"/>
</dbReference>
<organism evidence="4 5">
    <name type="scientific">Sphingobacterium zhuxiongii</name>
    <dbReference type="NCBI Taxonomy" id="2662364"/>
    <lineage>
        <taxon>Bacteria</taxon>
        <taxon>Pseudomonadati</taxon>
        <taxon>Bacteroidota</taxon>
        <taxon>Sphingobacteriia</taxon>
        <taxon>Sphingobacteriales</taxon>
        <taxon>Sphingobacteriaceae</taxon>
        <taxon>Sphingobacterium</taxon>
    </lineage>
</organism>
<dbReference type="Gene3D" id="2.60.120.1440">
    <property type="match status" value="1"/>
</dbReference>
<keyword evidence="1" id="KW-1133">Transmembrane helix</keyword>
<gene>
    <name evidence="4" type="ORF">GFH32_16905</name>
</gene>
<feature type="domain" description="Protein FecR C-terminal" evidence="3">
    <location>
        <begin position="303"/>
        <end position="367"/>
    </location>
</feature>
<proteinExistence type="predicted"/>
<dbReference type="PIRSF" id="PIRSF018266">
    <property type="entry name" value="FecR"/>
    <property type="match status" value="1"/>
</dbReference>
<keyword evidence="1" id="KW-0472">Membrane</keyword>
<protein>
    <submittedName>
        <fullName evidence="4">DUF4974 domain-containing protein</fullName>
    </submittedName>
</protein>
<accession>A0A5Q0QJF0</accession>
<dbReference type="AlphaFoldDB" id="A0A5Q0QJF0"/>
<dbReference type="GO" id="GO:0016989">
    <property type="term" value="F:sigma factor antagonist activity"/>
    <property type="evidence" value="ECO:0007669"/>
    <property type="project" value="TreeGrafter"/>
</dbReference>
<dbReference type="PANTHER" id="PTHR30273">
    <property type="entry name" value="PERIPLASMIC SIGNAL SENSOR AND SIGMA FACTOR ACTIVATOR FECR-RELATED"/>
    <property type="match status" value="1"/>
</dbReference>
<feature type="domain" description="FecR protein" evidence="2">
    <location>
        <begin position="164"/>
        <end position="248"/>
    </location>
</feature>
<dbReference type="Proteomes" id="UP000326921">
    <property type="component" value="Chromosome"/>
</dbReference>
<name>A0A5Q0QJF0_9SPHI</name>
<evidence type="ECO:0000259" key="3">
    <source>
        <dbReference type="Pfam" id="PF16344"/>
    </source>
</evidence>
<dbReference type="Pfam" id="PF04773">
    <property type="entry name" value="FecR"/>
    <property type="match status" value="1"/>
</dbReference>
<dbReference type="InterPro" id="IPR032508">
    <property type="entry name" value="FecR_C"/>
</dbReference>
<evidence type="ECO:0000259" key="2">
    <source>
        <dbReference type="Pfam" id="PF04773"/>
    </source>
</evidence>
<dbReference type="RefSeq" id="WP_153512727.1">
    <property type="nucleotide sequence ID" value="NZ_CP045652.1"/>
</dbReference>
<evidence type="ECO:0000256" key="1">
    <source>
        <dbReference type="SAM" id="Phobius"/>
    </source>
</evidence>
<dbReference type="EMBL" id="CP045652">
    <property type="protein sequence ID" value="QGA27900.1"/>
    <property type="molecule type" value="Genomic_DNA"/>
</dbReference>
<reference evidence="4 5" key="1">
    <citation type="submission" date="2019-10" db="EMBL/GenBank/DDBJ databases">
        <authorList>
            <person name="Dong K."/>
        </authorList>
    </citation>
    <scope>NUCLEOTIDE SEQUENCE [LARGE SCALE GENOMIC DNA]</scope>
    <source>
        <strain evidence="5">dk4302</strain>
    </source>
</reference>
<evidence type="ECO:0000313" key="5">
    <source>
        <dbReference type="Proteomes" id="UP000326921"/>
    </source>
</evidence>
<dbReference type="InterPro" id="IPR012373">
    <property type="entry name" value="Ferrdict_sens_TM"/>
</dbReference>
<sequence length="371" mass="41475">MTDEQRTKIDRILDKYKSGTCSAEELAWLNDFYLRVEQNSDLPSDLDLVTDLIDLQRRIGTNSAKQNSGRLSWWKLTSIAAAAVLCISLGLFFWFKKDPKAIQKESLQIAKEILPGKNRAILILDGSENIAINGEHDSLISLNGQLHYGNGQTINTKDQIRQITLKTPNAGQFEAILPDGTKAWLNAASSISYPSEFSEDKREVQLTGEVFLAVAKDSRKPFVVETSKQQIQVLGTSFNVQAYENQKYQYTTLQEGSLKIIGSTGQGSKILKPGQQAVVSDQHVISVQEVPLETISSWKDGVYVVQDLTLAEFGVQLARWYDIEVDMGRHKDKKLSAMIPRDVPLATVLEAITLNTQINFKVKERRVSTVD</sequence>
<dbReference type="Pfam" id="PF16344">
    <property type="entry name" value="FecR_C"/>
    <property type="match status" value="1"/>
</dbReference>
<dbReference type="KEGG" id="sphe:GFH32_16905"/>
<dbReference type="FunFam" id="2.60.120.1440:FF:000001">
    <property type="entry name" value="Putative anti-sigma factor"/>
    <property type="match status" value="1"/>
</dbReference>
<keyword evidence="1" id="KW-0812">Transmembrane</keyword>
<dbReference type="PANTHER" id="PTHR30273:SF2">
    <property type="entry name" value="PROTEIN FECR"/>
    <property type="match status" value="1"/>
</dbReference>